<organism evidence="1 2">
    <name type="scientific">Pisolithus tinctorius Marx 270</name>
    <dbReference type="NCBI Taxonomy" id="870435"/>
    <lineage>
        <taxon>Eukaryota</taxon>
        <taxon>Fungi</taxon>
        <taxon>Dikarya</taxon>
        <taxon>Basidiomycota</taxon>
        <taxon>Agaricomycotina</taxon>
        <taxon>Agaricomycetes</taxon>
        <taxon>Agaricomycetidae</taxon>
        <taxon>Boletales</taxon>
        <taxon>Sclerodermatineae</taxon>
        <taxon>Pisolithaceae</taxon>
        <taxon>Pisolithus</taxon>
    </lineage>
</organism>
<name>A0A0C3P1B8_PISTI</name>
<protein>
    <recommendedName>
        <fullName evidence="3">J domain-containing protein</fullName>
    </recommendedName>
</protein>
<reference evidence="1 2" key="1">
    <citation type="submission" date="2014-04" db="EMBL/GenBank/DDBJ databases">
        <authorList>
            <consortium name="DOE Joint Genome Institute"/>
            <person name="Kuo A."/>
            <person name="Kohler A."/>
            <person name="Costa M.D."/>
            <person name="Nagy L.G."/>
            <person name="Floudas D."/>
            <person name="Copeland A."/>
            <person name="Barry K.W."/>
            <person name="Cichocki N."/>
            <person name="Veneault-Fourrey C."/>
            <person name="LaButti K."/>
            <person name="Lindquist E.A."/>
            <person name="Lipzen A."/>
            <person name="Lundell T."/>
            <person name="Morin E."/>
            <person name="Murat C."/>
            <person name="Sun H."/>
            <person name="Tunlid A."/>
            <person name="Henrissat B."/>
            <person name="Grigoriev I.V."/>
            <person name="Hibbett D.S."/>
            <person name="Martin F."/>
            <person name="Nordberg H.P."/>
            <person name="Cantor M.N."/>
            <person name="Hua S.X."/>
        </authorList>
    </citation>
    <scope>NUCLEOTIDE SEQUENCE [LARGE SCALE GENOMIC DNA]</scope>
    <source>
        <strain evidence="1 2">Marx 270</strain>
    </source>
</reference>
<reference evidence="2" key="2">
    <citation type="submission" date="2015-01" db="EMBL/GenBank/DDBJ databases">
        <title>Evolutionary Origins and Diversification of the Mycorrhizal Mutualists.</title>
        <authorList>
            <consortium name="DOE Joint Genome Institute"/>
            <consortium name="Mycorrhizal Genomics Consortium"/>
            <person name="Kohler A."/>
            <person name="Kuo A."/>
            <person name="Nagy L.G."/>
            <person name="Floudas D."/>
            <person name="Copeland A."/>
            <person name="Barry K.W."/>
            <person name="Cichocki N."/>
            <person name="Veneault-Fourrey C."/>
            <person name="LaButti K."/>
            <person name="Lindquist E.A."/>
            <person name="Lipzen A."/>
            <person name="Lundell T."/>
            <person name="Morin E."/>
            <person name="Murat C."/>
            <person name="Riley R."/>
            <person name="Ohm R."/>
            <person name="Sun H."/>
            <person name="Tunlid A."/>
            <person name="Henrissat B."/>
            <person name="Grigoriev I.V."/>
            <person name="Hibbett D.S."/>
            <person name="Martin F."/>
        </authorList>
    </citation>
    <scope>NUCLEOTIDE SEQUENCE [LARGE SCALE GENOMIC DNA]</scope>
    <source>
        <strain evidence="2">Marx 270</strain>
    </source>
</reference>
<proteinExistence type="predicted"/>
<dbReference type="OrthoDB" id="3241983at2759"/>
<dbReference type="EMBL" id="KN831991">
    <property type="protein sequence ID" value="KIO01144.1"/>
    <property type="molecule type" value="Genomic_DNA"/>
</dbReference>
<gene>
    <name evidence="1" type="ORF">M404DRAFT_1003418</name>
</gene>
<evidence type="ECO:0000313" key="1">
    <source>
        <dbReference type="EMBL" id="KIO01144.1"/>
    </source>
</evidence>
<evidence type="ECO:0008006" key="3">
    <source>
        <dbReference type="Google" id="ProtNLM"/>
    </source>
</evidence>
<accession>A0A0C3P1B8</accession>
<sequence length="227" mass="25937">MATRGYLAFPPSSSAMPSYPDSTLELSSIRLPSVSNSRSDVLTTLELIQTHHDRGSHHNQSDAERLGVHQSEQSEVEWVRAGGVLRDASGQRDKMRTERMLAEMNLREDEQRRVERWERYESKWRGVCSKSGEPLTFFDFSWPLCNLPTEKRIDGLTTLAIGEFLFESADVCGCSAARRERIRYSLLRWHPDKISPVLGRVVAEDVELVREGVLRVFCALRVLQDTE</sequence>
<dbReference type="Proteomes" id="UP000054217">
    <property type="component" value="Unassembled WGS sequence"/>
</dbReference>
<dbReference type="AlphaFoldDB" id="A0A0C3P1B8"/>
<keyword evidence="2" id="KW-1185">Reference proteome</keyword>
<dbReference type="InParanoid" id="A0A0C3P1B8"/>
<evidence type="ECO:0000313" key="2">
    <source>
        <dbReference type="Proteomes" id="UP000054217"/>
    </source>
</evidence>
<dbReference type="STRING" id="870435.A0A0C3P1B8"/>
<dbReference type="HOGENOM" id="CLU_050706_0_0_1"/>